<evidence type="ECO:0000313" key="1">
    <source>
        <dbReference type="EMBL" id="CAH0541677.1"/>
    </source>
</evidence>
<sequence length="327" mass="36515">MGNSLITGLDFSPKSVKAVVLKQTSQALRLICCKEIPIEMYVFSDNFTQDYQEIVKKLKELRKSLPSNSRKVSITIDDALVISKKIQIDSVLEGSERLHALTTAMSQQLACYPNELSIDFFASDGDSSNHLSNGYQCNHTCYQVYATKKSYAIHITQALEKAGFKPILMDSKARCLAFVWQHICQINSLENWLLVYSIGVRLILCISPRETEPYIHTLHAINPSEVTFDNAFATKQFIDEVKRFKLNCAAESIKGICFSGENKPTGDELERLSSILKLPCKTISLLSIIQHLCTASHFVEASEELSFLMAAGASMSGLQWLVESKIA</sequence>
<dbReference type="Proteomes" id="UP000838748">
    <property type="component" value="Unassembled WGS sequence"/>
</dbReference>
<keyword evidence="2" id="KW-1185">Reference proteome</keyword>
<name>A0ABN8E768_9VIBR</name>
<gene>
    <name evidence="1" type="ORF">VMF7928_03743</name>
</gene>
<proteinExistence type="predicted"/>
<evidence type="ECO:0008006" key="3">
    <source>
        <dbReference type="Google" id="ProtNLM"/>
    </source>
</evidence>
<dbReference type="RefSeq" id="WP_237363194.1">
    <property type="nucleotide sequence ID" value="NZ_CAKLDM010000002.1"/>
</dbReference>
<dbReference type="EMBL" id="CAKLDM010000002">
    <property type="protein sequence ID" value="CAH0541677.1"/>
    <property type="molecule type" value="Genomic_DNA"/>
</dbReference>
<dbReference type="Gene3D" id="3.30.420.40">
    <property type="match status" value="1"/>
</dbReference>
<dbReference type="Pfam" id="PF11104">
    <property type="entry name" value="PilM_2"/>
    <property type="match status" value="1"/>
</dbReference>
<reference evidence="1" key="1">
    <citation type="submission" date="2021-11" db="EMBL/GenBank/DDBJ databases">
        <authorList>
            <person name="Rodrigo-Torres L."/>
            <person name="Arahal R. D."/>
            <person name="Lucena T."/>
        </authorList>
    </citation>
    <scope>NUCLEOTIDE SEQUENCE</scope>
    <source>
        <strain evidence="1">CECT 7928</strain>
    </source>
</reference>
<evidence type="ECO:0000313" key="2">
    <source>
        <dbReference type="Proteomes" id="UP000838748"/>
    </source>
</evidence>
<dbReference type="InterPro" id="IPR005883">
    <property type="entry name" value="PilM"/>
</dbReference>
<organism evidence="1 2">
    <name type="scientific">Vibrio marisflavi CECT 7928</name>
    <dbReference type="NCBI Taxonomy" id="634439"/>
    <lineage>
        <taxon>Bacteria</taxon>
        <taxon>Pseudomonadati</taxon>
        <taxon>Pseudomonadota</taxon>
        <taxon>Gammaproteobacteria</taxon>
        <taxon>Vibrionales</taxon>
        <taxon>Vibrionaceae</taxon>
        <taxon>Vibrio</taxon>
    </lineage>
</organism>
<accession>A0ABN8E768</accession>
<protein>
    <recommendedName>
        <fullName evidence="3">Competence protein A</fullName>
    </recommendedName>
</protein>
<comment type="caution">
    <text evidence="1">The sequence shown here is derived from an EMBL/GenBank/DDBJ whole genome shotgun (WGS) entry which is preliminary data.</text>
</comment>